<sequence>MDDLFADAPVPVHGIRTGIGGWTYPEWRDNFYPKGLVQKRELEYASRRLTAIEINGTFYGAQKPATYAKWGSETPDGFVFSLKAPRHIVGARALAGTSKQIAGFVEGGIAELGDHLGPLLWQFAPQRRFDAEDVEAFLDLLPDAVDGLPLRHAIEVRHPSFQSEAWLRLARARGVATVFTDSTDYPSFADITGGFVYARLMASRETSTTGYPGLQLDAWAKRALQWAAGEAPTDLPYAGARDAAAVTPRDTFVFFISSAKARNPAAAMALQQRLEVTQNAIR</sequence>
<dbReference type="EMBL" id="JAVDWO010000002">
    <property type="protein sequence ID" value="MDR7191869.1"/>
    <property type="molecule type" value="Genomic_DNA"/>
</dbReference>
<name>A0ABU1XSY0_9GAMM</name>
<gene>
    <name evidence="1" type="ORF">J2W68_000577</name>
</gene>
<dbReference type="Pfam" id="PF01904">
    <property type="entry name" value="DUF72"/>
    <property type="match status" value="1"/>
</dbReference>
<dbReference type="PANTHER" id="PTHR30348">
    <property type="entry name" value="UNCHARACTERIZED PROTEIN YECE"/>
    <property type="match status" value="1"/>
</dbReference>
<dbReference type="InterPro" id="IPR036520">
    <property type="entry name" value="UPF0759_sf"/>
</dbReference>
<evidence type="ECO:0000313" key="2">
    <source>
        <dbReference type="Proteomes" id="UP001256588"/>
    </source>
</evidence>
<protein>
    <submittedName>
        <fullName evidence="1">Uncharacterized protein YecE (DUF72 family)</fullName>
    </submittedName>
</protein>
<proteinExistence type="predicted"/>
<keyword evidence="2" id="KW-1185">Reference proteome</keyword>
<dbReference type="RefSeq" id="WP_310232629.1">
    <property type="nucleotide sequence ID" value="NZ_JAVDWO010000002.1"/>
</dbReference>
<evidence type="ECO:0000313" key="1">
    <source>
        <dbReference type="EMBL" id="MDR7191869.1"/>
    </source>
</evidence>
<organism evidence="1 2">
    <name type="scientific">Luteimonas terrae</name>
    <dbReference type="NCBI Taxonomy" id="1530191"/>
    <lineage>
        <taxon>Bacteria</taxon>
        <taxon>Pseudomonadati</taxon>
        <taxon>Pseudomonadota</taxon>
        <taxon>Gammaproteobacteria</taxon>
        <taxon>Lysobacterales</taxon>
        <taxon>Lysobacteraceae</taxon>
        <taxon>Luteimonas</taxon>
    </lineage>
</organism>
<dbReference type="PANTHER" id="PTHR30348:SF4">
    <property type="entry name" value="DUF72 DOMAIN-CONTAINING PROTEIN"/>
    <property type="match status" value="1"/>
</dbReference>
<dbReference type="Gene3D" id="3.20.20.410">
    <property type="entry name" value="Protein of unknown function UPF0759"/>
    <property type="match status" value="1"/>
</dbReference>
<dbReference type="Proteomes" id="UP001256588">
    <property type="component" value="Unassembled WGS sequence"/>
</dbReference>
<reference evidence="1 2" key="1">
    <citation type="submission" date="2023-07" db="EMBL/GenBank/DDBJ databases">
        <title>Sorghum-associated microbial communities from plants grown in Nebraska, USA.</title>
        <authorList>
            <person name="Schachtman D."/>
        </authorList>
    </citation>
    <scope>NUCLEOTIDE SEQUENCE [LARGE SCALE GENOMIC DNA]</scope>
    <source>
        <strain evidence="1 2">4099</strain>
    </source>
</reference>
<accession>A0ABU1XSY0</accession>
<comment type="caution">
    <text evidence="1">The sequence shown here is derived from an EMBL/GenBank/DDBJ whole genome shotgun (WGS) entry which is preliminary data.</text>
</comment>
<dbReference type="SUPFAM" id="SSF117396">
    <property type="entry name" value="TM1631-like"/>
    <property type="match status" value="1"/>
</dbReference>
<dbReference type="InterPro" id="IPR002763">
    <property type="entry name" value="DUF72"/>
</dbReference>